<feature type="compositionally biased region" description="Low complexity" evidence="3">
    <location>
        <begin position="135"/>
        <end position="165"/>
    </location>
</feature>
<dbReference type="SUPFAM" id="SSF52172">
    <property type="entry name" value="CheY-like"/>
    <property type="match status" value="1"/>
</dbReference>
<dbReference type="InterPro" id="IPR001789">
    <property type="entry name" value="Sig_transdc_resp-reg_receiver"/>
</dbReference>
<feature type="modified residue" description="4-aspartylphosphate" evidence="2">
    <location>
        <position position="57"/>
    </location>
</feature>
<dbReference type="PANTHER" id="PTHR44591">
    <property type="entry name" value="STRESS RESPONSE REGULATOR PROTEIN 1"/>
    <property type="match status" value="1"/>
</dbReference>
<dbReference type="Proteomes" id="UP000600547">
    <property type="component" value="Unassembled WGS sequence"/>
</dbReference>
<feature type="region of interest" description="Disordered" evidence="3">
    <location>
        <begin position="126"/>
        <end position="176"/>
    </location>
</feature>
<evidence type="ECO:0000313" key="5">
    <source>
        <dbReference type="EMBL" id="GGM40266.1"/>
    </source>
</evidence>
<keyword evidence="6" id="KW-1185">Reference proteome</keyword>
<proteinExistence type="predicted"/>
<evidence type="ECO:0000256" key="3">
    <source>
        <dbReference type="SAM" id="MobiDB-lite"/>
    </source>
</evidence>
<evidence type="ECO:0000256" key="2">
    <source>
        <dbReference type="PROSITE-ProRule" id="PRU00169"/>
    </source>
</evidence>
<dbReference type="InterPro" id="IPR011006">
    <property type="entry name" value="CheY-like_superfamily"/>
</dbReference>
<dbReference type="CDD" id="cd00156">
    <property type="entry name" value="REC"/>
    <property type="match status" value="1"/>
</dbReference>
<reference evidence="6" key="1">
    <citation type="journal article" date="2019" name="Int. J. Syst. Evol. Microbiol.">
        <title>The Global Catalogue of Microorganisms (GCM) 10K type strain sequencing project: providing services to taxonomists for standard genome sequencing and annotation.</title>
        <authorList>
            <consortium name="The Broad Institute Genomics Platform"/>
            <consortium name="The Broad Institute Genome Sequencing Center for Infectious Disease"/>
            <person name="Wu L."/>
            <person name="Ma J."/>
        </authorList>
    </citation>
    <scope>NUCLEOTIDE SEQUENCE [LARGE SCALE GENOMIC DNA]</scope>
    <source>
        <strain evidence="6">JCM 31047</strain>
    </source>
</reference>
<name>A0A8H9L5V4_9DEIO</name>
<gene>
    <name evidence="5" type="ORF">GCM10008956_15920</name>
</gene>
<dbReference type="GO" id="GO:0000160">
    <property type="term" value="P:phosphorelay signal transduction system"/>
    <property type="evidence" value="ECO:0007669"/>
    <property type="project" value="InterPro"/>
</dbReference>
<dbReference type="EMBL" id="BMQG01000004">
    <property type="protein sequence ID" value="GGM40266.1"/>
    <property type="molecule type" value="Genomic_DNA"/>
</dbReference>
<dbReference type="AlphaFoldDB" id="A0A8H9L5V4"/>
<comment type="caution">
    <text evidence="5">The sequence shown here is derived from an EMBL/GenBank/DDBJ whole genome shotgun (WGS) entry which is preliminary data.</text>
</comment>
<dbReference type="RefSeq" id="WP_110831236.1">
    <property type="nucleotide sequence ID" value="NZ_BMQG01000004.1"/>
</dbReference>
<dbReference type="InterPro" id="IPR050595">
    <property type="entry name" value="Bact_response_regulator"/>
</dbReference>
<protein>
    <recommendedName>
        <fullName evidence="4">Response regulatory domain-containing protein</fullName>
    </recommendedName>
</protein>
<keyword evidence="1 2" id="KW-0597">Phosphoprotein</keyword>
<dbReference type="PANTHER" id="PTHR44591:SF3">
    <property type="entry name" value="RESPONSE REGULATORY DOMAIN-CONTAINING PROTEIN"/>
    <property type="match status" value="1"/>
</dbReference>
<evidence type="ECO:0000256" key="1">
    <source>
        <dbReference type="ARBA" id="ARBA00022553"/>
    </source>
</evidence>
<dbReference type="Pfam" id="PF00072">
    <property type="entry name" value="Response_reg"/>
    <property type="match status" value="1"/>
</dbReference>
<organism evidence="5 6">
    <name type="scientific">Deinococcus arenae</name>
    <dbReference type="NCBI Taxonomy" id="1452751"/>
    <lineage>
        <taxon>Bacteria</taxon>
        <taxon>Thermotogati</taxon>
        <taxon>Deinococcota</taxon>
        <taxon>Deinococci</taxon>
        <taxon>Deinococcales</taxon>
        <taxon>Deinococcaceae</taxon>
        <taxon>Deinococcus</taxon>
    </lineage>
</organism>
<evidence type="ECO:0000313" key="6">
    <source>
        <dbReference type="Proteomes" id="UP000600547"/>
    </source>
</evidence>
<dbReference type="Gene3D" id="3.40.50.2300">
    <property type="match status" value="1"/>
</dbReference>
<dbReference type="SMART" id="SM00448">
    <property type="entry name" value="REC"/>
    <property type="match status" value="1"/>
</dbReference>
<sequence length="283" mass="29157">MPAAPSRRPTILIVDDSPGVLQNLSYLLSPHLNVVLADSGAHALAALTPETSLVLTDVRMPGMSGVELTRQLRRRAPGLPVAFMTGIVEADLRAEAEALDVLDVLRKPLRPGVLFPALQGWLGQQVPAAGPPAPAHTAPAPGAQADRAAPAERPAAPLPDAAGADSPRHPPPGQVPQQAQMFVAGLRVLPGVTAACAFDLQGVALTPTGALGAQVGAYVRFLLTAAQTLAPHLGSQAPLKAAQLEFQDRVLVVCPFPGGVAAVLVRDTPGASGVKAWMRGRLT</sequence>
<accession>A0A8H9L5V4</accession>
<feature type="domain" description="Response regulatory" evidence="4">
    <location>
        <begin position="10"/>
        <end position="122"/>
    </location>
</feature>
<evidence type="ECO:0000259" key="4">
    <source>
        <dbReference type="PROSITE" id="PS50110"/>
    </source>
</evidence>
<dbReference type="PROSITE" id="PS50110">
    <property type="entry name" value="RESPONSE_REGULATORY"/>
    <property type="match status" value="1"/>
</dbReference>